<evidence type="ECO:0000256" key="1">
    <source>
        <dbReference type="SAM" id="Phobius"/>
    </source>
</evidence>
<dbReference type="Proteomes" id="UP000585474">
    <property type="component" value="Unassembled WGS sequence"/>
</dbReference>
<keyword evidence="3" id="KW-1185">Reference proteome</keyword>
<evidence type="ECO:0000313" key="3">
    <source>
        <dbReference type="Proteomes" id="UP000585474"/>
    </source>
</evidence>
<comment type="caution">
    <text evidence="2">The sequence shown here is derived from an EMBL/GenBank/DDBJ whole genome shotgun (WGS) entry which is preliminary data.</text>
</comment>
<organism evidence="2 3">
    <name type="scientific">Actinidia rufa</name>
    <dbReference type="NCBI Taxonomy" id="165716"/>
    <lineage>
        <taxon>Eukaryota</taxon>
        <taxon>Viridiplantae</taxon>
        <taxon>Streptophyta</taxon>
        <taxon>Embryophyta</taxon>
        <taxon>Tracheophyta</taxon>
        <taxon>Spermatophyta</taxon>
        <taxon>Magnoliopsida</taxon>
        <taxon>eudicotyledons</taxon>
        <taxon>Gunneridae</taxon>
        <taxon>Pentapetalae</taxon>
        <taxon>asterids</taxon>
        <taxon>Ericales</taxon>
        <taxon>Actinidiaceae</taxon>
        <taxon>Actinidia</taxon>
    </lineage>
</organism>
<sequence length="141" mass="15874">MGRQFELKGDSGSHLSFHEWGLGLSDQSIYGDRRARTGVDGVNLGVQISNPMGGGFFSMIRTRTKSFFPSMGNRRSTSPIPTSIMVALGFVVAKAVRIVRRCWRCKRWRVICSEVLYEASIIFVHDSHMLCHTMYLTVEAL</sequence>
<keyword evidence="1" id="KW-1133">Transmembrane helix</keyword>
<reference evidence="2 3" key="1">
    <citation type="submission" date="2019-07" db="EMBL/GenBank/DDBJ databases">
        <title>De Novo Assembly of kiwifruit Actinidia rufa.</title>
        <authorList>
            <person name="Sugita-Konishi S."/>
            <person name="Sato K."/>
            <person name="Mori E."/>
            <person name="Abe Y."/>
            <person name="Kisaki G."/>
            <person name="Hamano K."/>
            <person name="Suezawa K."/>
            <person name="Otani M."/>
            <person name="Fukuda T."/>
            <person name="Manabe T."/>
            <person name="Gomi K."/>
            <person name="Tabuchi M."/>
            <person name="Akimitsu K."/>
            <person name="Kataoka I."/>
        </authorList>
    </citation>
    <scope>NUCLEOTIDE SEQUENCE [LARGE SCALE GENOMIC DNA]</scope>
    <source>
        <strain evidence="3">cv. Fuchu</strain>
    </source>
</reference>
<keyword evidence="1" id="KW-0472">Membrane</keyword>
<name>A0A7J0GV05_9ERIC</name>
<keyword evidence="1" id="KW-0812">Transmembrane</keyword>
<protein>
    <submittedName>
        <fullName evidence="2">Uncharacterized protein</fullName>
    </submittedName>
</protein>
<gene>
    <name evidence="2" type="ORF">Acr_24g0007410</name>
</gene>
<dbReference type="AlphaFoldDB" id="A0A7J0GV05"/>
<evidence type="ECO:0000313" key="2">
    <source>
        <dbReference type="EMBL" id="GFZ14551.1"/>
    </source>
</evidence>
<accession>A0A7J0GV05</accession>
<dbReference type="EMBL" id="BJWL01000024">
    <property type="protein sequence ID" value="GFZ14551.1"/>
    <property type="molecule type" value="Genomic_DNA"/>
</dbReference>
<feature type="transmembrane region" description="Helical" evidence="1">
    <location>
        <begin position="80"/>
        <end position="99"/>
    </location>
</feature>
<proteinExistence type="predicted"/>
<dbReference type="OrthoDB" id="10613650at2759"/>